<comment type="caution">
    <text evidence="2">The sequence shown here is derived from an EMBL/GenBank/DDBJ whole genome shotgun (WGS) entry which is preliminary data.</text>
</comment>
<gene>
    <name evidence="2" type="ORF">V6590_16660</name>
</gene>
<dbReference type="EMBL" id="JBALHR010000012">
    <property type="protein sequence ID" value="MEH7829783.1"/>
    <property type="molecule type" value="Genomic_DNA"/>
</dbReference>
<keyword evidence="3" id="KW-1185">Reference proteome</keyword>
<proteinExistence type="predicted"/>
<evidence type="ECO:0000313" key="2">
    <source>
        <dbReference type="EMBL" id="MEH7829783.1"/>
    </source>
</evidence>
<dbReference type="InterPro" id="IPR045524">
    <property type="entry name" value="DUF6473"/>
</dbReference>
<organism evidence="2 3">
    <name type="scientific">Gemmobacter denitrificans</name>
    <dbReference type="NCBI Taxonomy" id="3123040"/>
    <lineage>
        <taxon>Bacteria</taxon>
        <taxon>Pseudomonadati</taxon>
        <taxon>Pseudomonadota</taxon>
        <taxon>Alphaproteobacteria</taxon>
        <taxon>Rhodobacterales</taxon>
        <taxon>Paracoccaceae</taxon>
        <taxon>Gemmobacter</taxon>
    </lineage>
</organism>
<feature type="domain" description="DUF6473" evidence="1">
    <location>
        <begin position="1"/>
        <end position="272"/>
    </location>
</feature>
<accession>A0ABU8BYJ0</accession>
<evidence type="ECO:0000313" key="3">
    <source>
        <dbReference type="Proteomes" id="UP001431963"/>
    </source>
</evidence>
<dbReference type="Proteomes" id="UP001431963">
    <property type="component" value="Unassembled WGS sequence"/>
</dbReference>
<protein>
    <submittedName>
        <fullName evidence="2">DUF6473 family protein</fullName>
    </submittedName>
</protein>
<sequence>MAYVYQGGGALDYRACHYGASRVQFRGPQARLDGNHIAVLGGTETYGKFIPAPWPDLLSRLTGAEVANLGAVNAGVDLYLNEPSVMEVAAKARVTVVQVMGAHNLSNRYYAVHPRRNDRFLGATPLLRTLFREADFTEYNFTRHLLAGLHRISSQRFDRLAEELRQCWLLKMRMLLQELPGRKVLLWFADQAPRPREPHASPEGDPMLVTREMVDAMRHLVTDYVELVVSPQMRLTGTEGMIFSAMEEPAALSLPGPSAHEELATELARVLAS</sequence>
<reference evidence="2" key="1">
    <citation type="submission" date="2024-02" db="EMBL/GenBank/DDBJ databases">
        <title>Genome sequences of strain Gemmobacter sp. JM10B15.</title>
        <authorList>
            <person name="Zhang M."/>
        </authorList>
    </citation>
    <scope>NUCLEOTIDE SEQUENCE</scope>
    <source>
        <strain evidence="2">JM10B15</strain>
    </source>
</reference>
<name>A0ABU8BYJ0_9RHOB</name>
<evidence type="ECO:0000259" key="1">
    <source>
        <dbReference type="Pfam" id="PF20078"/>
    </source>
</evidence>
<dbReference type="Pfam" id="PF20078">
    <property type="entry name" value="DUF6473"/>
    <property type="match status" value="1"/>
</dbReference>
<dbReference type="RefSeq" id="WP_335424807.1">
    <property type="nucleotide sequence ID" value="NZ_JBALHR010000012.1"/>
</dbReference>